<dbReference type="PANTHER" id="PTHR41536:SF1">
    <property type="entry name" value="PKHD-TYPE HYDROXYLASE YBIX"/>
    <property type="match status" value="1"/>
</dbReference>
<dbReference type="AlphaFoldDB" id="A0A420EPH0"/>
<organism evidence="2 3">
    <name type="scientific">Altericroceibacterium spongiae</name>
    <dbReference type="NCBI Taxonomy" id="2320269"/>
    <lineage>
        <taxon>Bacteria</taxon>
        <taxon>Pseudomonadati</taxon>
        <taxon>Pseudomonadota</taxon>
        <taxon>Alphaproteobacteria</taxon>
        <taxon>Sphingomonadales</taxon>
        <taxon>Erythrobacteraceae</taxon>
        <taxon>Altericroceibacterium</taxon>
    </lineage>
</organism>
<dbReference type="PANTHER" id="PTHR41536">
    <property type="entry name" value="PKHD-TYPE HYDROXYLASE YBIX"/>
    <property type="match status" value="1"/>
</dbReference>
<dbReference type="InterPro" id="IPR041097">
    <property type="entry name" value="PKHD_C"/>
</dbReference>
<gene>
    <name evidence="2" type="ORF">D6851_04970</name>
</gene>
<dbReference type="Gene3D" id="4.10.860.20">
    <property type="entry name" value="Rabenosyn, Rab binding domain"/>
    <property type="match status" value="1"/>
</dbReference>
<dbReference type="Pfam" id="PF18331">
    <property type="entry name" value="PKHD_C"/>
    <property type="match status" value="1"/>
</dbReference>
<keyword evidence="3" id="KW-1185">Reference proteome</keyword>
<accession>A0A420EPH0</accession>
<evidence type="ECO:0000259" key="1">
    <source>
        <dbReference type="Pfam" id="PF18331"/>
    </source>
</evidence>
<feature type="domain" description="PKHD-type hydroxylase C-terminal" evidence="1">
    <location>
        <begin position="190"/>
        <end position="232"/>
    </location>
</feature>
<dbReference type="EMBL" id="RAPF01000002">
    <property type="protein sequence ID" value="RKF22573.1"/>
    <property type="molecule type" value="Genomic_DNA"/>
</dbReference>
<comment type="caution">
    <text evidence="2">The sequence shown here is derived from an EMBL/GenBank/DDBJ whole genome shotgun (WGS) entry which is preliminary data.</text>
</comment>
<protein>
    <submittedName>
        <fullName evidence="2">PKHD-type hydroxylase</fullName>
    </submittedName>
</protein>
<dbReference type="Proteomes" id="UP000284395">
    <property type="component" value="Unassembled WGS sequence"/>
</dbReference>
<dbReference type="Gene3D" id="2.60.120.620">
    <property type="entry name" value="q2cbj1_9rhob like domain"/>
    <property type="match status" value="1"/>
</dbReference>
<dbReference type="GO" id="GO:0006879">
    <property type="term" value="P:intracellular iron ion homeostasis"/>
    <property type="evidence" value="ECO:0007669"/>
    <property type="project" value="TreeGrafter"/>
</dbReference>
<dbReference type="InterPro" id="IPR023550">
    <property type="entry name" value="PKHD_hydroxylase"/>
</dbReference>
<name>A0A420EPH0_9SPHN</name>
<dbReference type="RefSeq" id="WP_120323769.1">
    <property type="nucleotide sequence ID" value="NZ_RAPF01000002.1"/>
</dbReference>
<sequence length="233" mass="25629">MSEPLKQLPSPTWLGDSMVVKLQDVLTPDMAARLSESVRMAGYETDAPGRDITACSRARQAAQAEITAALMDHSGFLSSVLPHSVTPPSFEISSDGDRLTRQMSKVPQCHPETGAPFRPDMAAMLFLSDPADYEGGELQLSGRFAQAGYRLPAGHMLIFAPGSFRRMAPVVSGNRLACFFWMQSLVGDSAARRTLYELDRAIQSLTAERGRKDDQVGRLTAIYHQLIRRWAEA</sequence>
<dbReference type="GO" id="GO:0016706">
    <property type="term" value="F:2-oxoglutarate-dependent dioxygenase activity"/>
    <property type="evidence" value="ECO:0007669"/>
    <property type="project" value="InterPro"/>
</dbReference>
<evidence type="ECO:0000313" key="3">
    <source>
        <dbReference type="Proteomes" id="UP000284395"/>
    </source>
</evidence>
<reference evidence="2 3" key="1">
    <citation type="submission" date="2018-09" db="EMBL/GenBank/DDBJ databases">
        <title>Altererythrobacter spongiae sp. nov., isolated from a marine sponge.</title>
        <authorList>
            <person name="Zhuang L."/>
            <person name="Luo L."/>
        </authorList>
    </citation>
    <scope>NUCLEOTIDE SEQUENCE [LARGE SCALE GENOMIC DNA]</scope>
    <source>
        <strain evidence="2 3">HN-Y73</strain>
    </source>
</reference>
<dbReference type="GO" id="GO:0006974">
    <property type="term" value="P:DNA damage response"/>
    <property type="evidence" value="ECO:0007669"/>
    <property type="project" value="TreeGrafter"/>
</dbReference>
<evidence type="ECO:0000313" key="2">
    <source>
        <dbReference type="EMBL" id="RKF22573.1"/>
    </source>
</evidence>
<proteinExistence type="predicted"/>
<dbReference type="OrthoDB" id="9812472at2"/>